<sequence length="182" mass="20492">MGKSLEGTLYKMFEQYKSKFASNKKRNEARENIVEENLGQVHPSQLLRMKFEKDIGMISSDGSASDLEEYLSEKPKTFRSSDGFDILEWWKVNSMSIREDECGRKFHSGISHRNQSTTNPGGGAGVVTGEWTLSSGQHQQAAVSELWTLDTGQTHGNGQITDVSLLNCFDFFSCFRSLVMNF</sequence>
<dbReference type="AlphaFoldDB" id="A0AAD8LX77"/>
<protein>
    <recommendedName>
        <fullName evidence="3">HAT C-terminal dimerisation domain-containing protein</fullName>
    </recommendedName>
</protein>
<comment type="caution">
    <text evidence="1">The sequence shown here is derived from an EMBL/GenBank/DDBJ whole genome shotgun (WGS) entry which is preliminary data.</text>
</comment>
<accession>A0AAD8LX77</accession>
<evidence type="ECO:0000313" key="1">
    <source>
        <dbReference type="EMBL" id="KAK1351917.1"/>
    </source>
</evidence>
<name>A0AAD8LX77_9APIA</name>
<dbReference type="Proteomes" id="UP001237642">
    <property type="component" value="Unassembled WGS sequence"/>
</dbReference>
<organism evidence="1 2">
    <name type="scientific">Heracleum sosnowskyi</name>
    <dbReference type="NCBI Taxonomy" id="360622"/>
    <lineage>
        <taxon>Eukaryota</taxon>
        <taxon>Viridiplantae</taxon>
        <taxon>Streptophyta</taxon>
        <taxon>Embryophyta</taxon>
        <taxon>Tracheophyta</taxon>
        <taxon>Spermatophyta</taxon>
        <taxon>Magnoliopsida</taxon>
        <taxon>eudicotyledons</taxon>
        <taxon>Gunneridae</taxon>
        <taxon>Pentapetalae</taxon>
        <taxon>asterids</taxon>
        <taxon>campanulids</taxon>
        <taxon>Apiales</taxon>
        <taxon>Apiaceae</taxon>
        <taxon>Apioideae</taxon>
        <taxon>apioid superclade</taxon>
        <taxon>Tordylieae</taxon>
        <taxon>Tordyliinae</taxon>
        <taxon>Heracleum</taxon>
    </lineage>
</organism>
<proteinExistence type="predicted"/>
<reference evidence="1" key="1">
    <citation type="submission" date="2023-02" db="EMBL/GenBank/DDBJ databases">
        <title>Genome of toxic invasive species Heracleum sosnowskyi carries increased number of genes despite the absence of recent whole-genome duplications.</title>
        <authorList>
            <person name="Schelkunov M."/>
            <person name="Shtratnikova V."/>
            <person name="Makarenko M."/>
            <person name="Klepikova A."/>
            <person name="Omelchenko D."/>
            <person name="Novikova G."/>
            <person name="Obukhova E."/>
            <person name="Bogdanov V."/>
            <person name="Penin A."/>
            <person name="Logacheva M."/>
        </authorList>
    </citation>
    <scope>NUCLEOTIDE SEQUENCE</scope>
    <source>
        <strain evidence="1">Hsosn_3</strain>
        <tissue evidence="1">Leaf</tissue>
    </source>
</reference>
<gene>
    <name evidence="1" type="ORF">POM88_053922</name>
</gene>
<evidence type="ECO:0008006" key="3">
    <source>
        <dbReference type="Google" id="ProtNLM"/>
    </source>
</evidence>
<evidence type="ECO:0000313" key="2">
    <source>
        <dbReference type="Proteomes" id="UP001237642"/>
    </source>
</evidence>
<reference evidence="1" key="2">
    <citation type="submission" date="2023-05" db="EMBL/GenBank/DDBJ databases">
        <authorList>
            <person name="Schelkunov M.I."/>
        </authorList>
    </citation>
    <scope>NUCLEOTIDE SEQUENCE</scope>
    <source>
        <strain evidence="1">Hsosn_3</strain>
        <tissue evidence="1">Leaf</tissue>
    </source>
</reference>
<keyword evidence="2" id="KW-1185">Reference proteome</keyword>
<dbReference type="EMBL" id="JAUIZM010000022">
    <property type="protein sequence ID" value="KAK1351917.1"/>
    <property type="molecule type" value="Genomic_DNA"/>
</dbReference>